<proteinExistence type="predicted"/>
<gene>
    <name evidence="2" type="ORF">AC578_321</name>
</gene>
<evidence type="ECO:0000313" key="3">
    <source>
        <dbReference type="Proteomes" id="UP000070133"/>
    </source>
</evidence>
<sequence>VNQRRRNSSGSALHQDYVLRLERLVFGLDQIEDDESLSSAIDSSIENALDDAKCEDHGVYEAKLEELVDEKWKAEERIQKGLVQLSANAVAIHNSLHSGREEHSNSILPLDFRQALEDWSMKREVCQERRAMCSRKGTLRDVGERLLQANTAQIKKEGWRPTSSYLGKLQHSRKKLLMLAAVSRVASRNERNTLRRLCKVHARKALFDIKSDEQRSTTGHQKAADTVPNSRC</sequence>
<organism evidence="2 3">
    <name type="scientific">Pseudocercospora eumusae</name>
    <dbReference type="NCBI Taxonomy" id="321146"/>
    <lineage>
        <taxon>Eukaryota</taxon>
        <taxon>Fungi</taxon>
        <taxon>Dikarya</taxon>
        <taxon>Ascomycota</taxon>
        <taxon>Pezizomycotina</taxon>
        <taxon>Dothideomycetes</taxon>
        <taxon>Dothideomycetidae</taxon>
        <taxon>Mycosphaerellales</taxon>
        <taxon>Mycosphaerellaceae</taxon>
        <taxon>Pseudocercospora</taxon>
    </lineage>
</organism>
<evidence type="ECO:0000256" key="1">
    <source>
        <dbReference type="SAM" id="MobiDB-lite"/>
    </source>
</evidence>
<reference evidence="2 3" key="1">
    <citation type="submission" date="2015-07" db="EMBL/GenBank/DDBJ databases">
        <title>Comparative genomics of the Sigatoka disease complex on banana suggests a link between parallel evolutionary changes in Pseudocercospora fijiensis and Pseudocercospora eumusae and increased virulence on the banana host.</title>
        <authorList>
            <person name="Chang T.-C."/>
            <person name="Salvucci A."/>
            <person name="Crous P.W."/>
            <person name="Stergiopoulos I."/>
        </authorList>
    </citation>
    <scope>NUCLEOTIDE SEQUENCE [LARGE SCALE GENOMIC DNA]</scope>
    <source>
        <strain evidence="2 3">CBS 114824</strain>
    </source>
</reference>
<dbReference type="AlphaFoldDB" id="A0A139HU68"/>
<keyword evidence="3" id="KW-1185">Reference proteome</keyword>
<comment type="caution">
    <text evidence="2">The sequence shown here is derived from an EMBL/GenBank/DDBJ whole genome shotgun (WGS) entry which is preliminary data.</text>
</comment>
<dbReference type="OrthoDB" id="3637007at2759"/>
<name>A0A139HU68_9PEZI</name>
<accession>A0A139HU68</accession>
<feature type="non-terminal residue" evidence="2">
    <location>
        <position position="1"/>
    </location>
</feature>
<evidence type="ECO:0000313" key="2">
    <source>
        <dbReference type="EMBL" id="KXT05959.1"/>
    </source>
</evidence>
<protein>
    <submittedName>
        <fullName evidence="2">Uncharacterized protein</fullName>
    </submittedName>
</protein>
<feature type="region of interest" description="Disordered" evidence="1">
    <location>
        <begin position="212"/>
        <end position="232"/>
    </location>
</feature>
<dbReference type="EMBL" id="LFZN01000009">
    <property type="protein sequence ID" value="KXT05959.1"/>
    <property type="molecule type" value="Genomic_DNA"/>
</dbReference>
<dbReference type="Proteomes" id="UP000070133">
    <property type="component" value="Unassembled WGS sequence"/>
</dbReference>